<keyword evidence="3" id="KW-1185">Reference proteome</keyword>
<name>A0A2R6NSE2_9APHY</name>
<accession>A0A2R6NSE2</accession>
<dbReference type="AlphaFoldDB" id="A0A2R6NSE2"/>
<evidence type="ECO:0000313" key="2">
    <source>
        <dbReference type="EMBL" id="PSR75818.1"/>
    </source>
</evidence>
<proteinExistence type="predicted"/>
<dbReference type="Proteomes" id="UP000186601">
    <property type="component" value="Unassembled WGS sequence"/>
</dbReference>
<feature type="region of interest" description="Disordered" evidence="1">
    <location>
        <begin position="1"/>
        <end position="61"/>
    </location>
</feature>
<protein>
    <submittedName>
        <fullName evidence="2">Uncharacterized protein</fullName>
    </submittedName>
</protein>
<feature type="compositionally biased region" description="Basic and acidic residues" evidence="1">
    <location>
        <begin position="20"/>
        <end position="32"/>
    </location>
</feature>
<organism evidence="2 3">
    <name type="scientific">Hermanssonia centrifuga</name>
    <dbReference type="NCBI Taxonomy" id="98765"/>
    <lineage>
        <taxon>Eukaryota</taxon>
        <taxon>Fungi</taxon>
        <taxon>Dikarya</taxon>
        <taxon>Basidiomycota</taxon>
        <taxon>Agaricomycotina</taxon>
        <taxon>Agaricomycetes</taxon>
        <taxon>Polyporales</taxon>
        <taxon>Meruliaceae</taxon>
        <taxon>Hermanssonia</taxon>
    </lineage>
</organism>
<comment type="caution">
    <text evidence="2">The sequence shown here is derived from an EMBL/GenBank/DDBJ whole genome shotgun (WGS) entry which is preliminary data.</text>
</comment>
<feature type="compositionally biased region" description="Polar residues" evidence="1">
    <location>
        <begin position="34"/>
        <end position="43"/>
    </location>
</feature>
<feature type="compositionally biased region" description="Basic and acidic residues" evidence="1">
    <location>
        <begin position="47"/>
        <end position="57"/>
    </location>
</feature>
<gene>
    <name evidence="2" type="ORF">PHLCEN_2v8867</name>
</gene>
<evidence type="ECO:0000313" key="3">
    <source>
        <dbReference type="Proteomes" id="UP000186601"/>
    </source>
</evidence>
<reference evidence="2 3" key="1">
    <citation type="submission" date="2018-02" db="EMBL/GenBank/DDBJ databases">
        <title>Genome sequence of the basidiomycete white-rot fungus Phlebia centrifuga.</title>
        <authorList>
            <person name="Granchi Z."/>
            <person name="Peng M."/>
            <person name="de Vries R.P."/>
            <person name="Hilden K."/>
            <person name="Makela M.R."/>
            <person name="Grigoriev I."/>
            <person name="Riley R."/>
        </authorList>
    </citation>
    <scope>NUCLEOTIDE SEQUENCE [LARGE SCALE GENOMIC DNA]</scope>
    <source>
        <strain evidence="2 3">FBCC195</strain>
    </source>
</reference>
<dbReference type="EMBL" id="MLYV02000875">
    <property type="protein sequence ID" value="PSR75818.1"/>
    <property type="molecule type" value="Genomic_DNA"/>
</dbReference>
<evidence type="ECO:0000256" key="1">
    <source>
        <dbReference type="SAM" id="MobiDB-lite"/>
    </source>
</evidence>
<sequence>MSSGIIQVTEDGLLSTNEVLSEHTSRSSKETCSEGPSSPSSNMAKGKSPDVHADTSPHPKGNRYNLVVWETNWQKVLDYLYGKKRTLPKLISPNGPLPEFPRDINGQAAAARVLQLYVSEELVELMLTGDLEKKWLNAPAADPEDFILHGLAVTARGRKELGGTGVPMEH</sequence>